<dbReference type="SUPFAM" id="SSF56801">
    <property type="entry name" value="Acetyl-CoA synthetase-like"/>
    <property type="match status" value="1"/>
</dbReference>
<protein>
    <submittedName>
        <fullName evidence="3">O-succinylbenzoate--CoA ligase</fullName>
    </submittedName>
</protein>
<dbReference type="AlphaFoldDB" id="K0EW78"/>
<dbReference type="GO" id="GO:0016878">
    <property type="term" value="F:acid-thiol ligase activity"/>
    <property type="evidence" value="ECO:0007669"/>
    <property type="project" value="UniProtKB-ARBA"/>
</dbReference>
<dbReference type="Pfam" id="PF13193">
    <property type="entry name" value="AMP-binding_C"/>
    <property type="match status" value="1"/>
</dbReference>
<gene>
    <name evidence="3" type="ORF">O3I_030745</name>
</gene>
<dbReference type="STRING" id="1133849.O3I_030745"/>
<dbReference type="KEGG" id="nbr:O3I_030745"/>
<evidence type="ECO:0000259" key="1">
    <source>
        <dbReference type="Pfam" id="PF00501"/>
    </source>
</evidence>
<accession>K0EW78</accession>
<evidence type="ECO:0000259" key="2">
    <source>
        <dbReference type="Pfam" id="PF13193"/>
    </source>
</evidence>
<keyword evidence="3" id="KW-0436">Ligase</keyword>
<dbReference type="Gene3D" id="3.40.50.12780">
    <property type="entry name" value="N-terminal domain of ligase-like"/>
    <property type="match status" value="1"/>
</dbReference>
<name>K0EW78_NOCB7</name>
<dbReference type="InterPro" id="IPR020845">
    <property type="entry name" value="AMP-binding_CS"/>
</dbReference>
<dbReference type="RefSeq" id="WP_014986953.1">
    <property type="nucleotide sequence ID" value="NC_018681.1"/>
</dbReference>
<dbReference type="Pfam" id="PF00501">
    <property type="entry name" value="AMP-binding"/>
    <property type="match status" value="1"/>
</dbReference>
<evidence type="ECO:0000313" key="4">
    <source>
        <dbReference type="Proteomes" id="UP000006304"/>
    </source>
</evidence>
<proteinExistence type="predicted"/>
<reference evidence="3 4" key="1">
    <citation type="journal article" date="2012" name="J. Bacteriol.">
        <title>Complete genome sequence of Nocardia brasiliensis HUJEG-1.</title>
        <authorList>
            <person name="Vera-Cabrera L."/>
            <person name="Ortiz-Lopez R."/>
            <person name="Elizondo-Gonzalez R."/>
            <person name="Perez-Maya A.A."/>
            <person name="Ocampo-Candiani J."/>
        </authorList>
    </citation>
    <scope>NUCLEOTIDE SEQUENCE [LARGE SCALE GENOMIC DNA]</scope>
    <source>
        <strain evidence="4">ATCC 700358</strain>
    </source>
</reference>
<dbReference type="InterPro" id="IPR000873">
    <property type="entry name" value="AMP-dep_synth/lig_dom"/>
</dbReference>
<dbReference type="PANTHER" id="PTHR43767">
    <property type="entry name" value="LONG-CHAIN-FATTY-ACID--COA LIGASE"/>
    <property type="match status" value="1"/>
</dbReference>
<organism evidence="3 4">
    <name type="scientific">Nocardia brasiliensis (strain ATCC 700358 / HUJEG-1)</name>
    <dbReference type="NCBI Taxonomy" id="1133849"/>
    <lineage>
        <taxon>Bacteria</taxon>
        <taxon>Bacillati</taxon>
        <taxon>Actinomycetota</taxon>
        <taxon>Actinomycetes</taxon>
        <taxon>Mycobacteriales</taxon>
        <taxon>Nocardiaceae</taxon>
        <taxon>Nocardia</taxon>
    </lineage>
</organism>
<dbReference type="InterPro" id="IPR045851">
    <property type="entry name" value="AMP-bd_C_sf"/>
</dbReference>
<dbReference type="HOGENOM" id="CLU_000022_59_7_11"/>
<evidence type="ECO:0000313" key="3">
    <source>
        <dbReference type="EMBL" id="AFU04098.1"/>
    </source>
</evidence>
<dbReference type="InterPro" id="IPR042099">
    <property type="entry name" value="ANL_N_sf"/>
</dbReference>
<dbReference type="InterPro" id="IPR025110">
    <property type="entry name" value="AMP-bd_C"/>
</dbReference>
<feature type="domain" description="AMP-dependent synthetase/ligase" evidence="1">
    <location>
        <begin position="8"/>
        <end position="365"/>
    </location>
</feature>
<dbReference type="InterPro" id="IPR050237">
    <property type="entry name" value="ATP-dep_AMP-bd_enzyme"/>
</dbReference>
<dbReference type="eggNOG" id="COG0318">
    <property type="taxonomic scope" value="Bacteria"/>
</dbReference>
<dbReference type="Gene3D" id="3.30.300.30">
    <property type="match status" value="1"/>
</dbReference>
<keyword evidence="4" id="KW-1185">Reference proteome</keyword>
<dbReference type="PROSITE" id="PS00455">
    <property type="entry name" value="AMP_BINDING"/>
    <property type="match status" value="1"/>
</dbReference>
<sequence length="512" mass="55708">MDVTTLMRQAAELNADRTAIITEQGTLTFVQAWTRGVRLANALRALGVRPGDRVAGLEDNNLGCVDTVLGCAIAGAVRVPLYPRNSAAAHAHMIGNTDAKVLLTDETFADSVHGLPEQLDCLERIIVRDNTYEQWLAEQDDTDPRLPIDPDAWYVIRFSGGTTGKPKGVAYSQHDWVLNCRNWAYGVERMGRGSVVGHAGPISHASGYLFLPGWLAGAANLMFGAFEPGKVLAMMAEQRVSHMFASPSLLAALARQPAAAEREWPHLRTILVGGAPITDATALLGRKVFGDTLCQGFGQTEAVPISFMAPEEWFGTVDGSEPMRSAGRVAPYAQVQIRDEDGNVVPVGEPGEIVAKVEGQMRGYWRDAELTETRLVDGWVRTRDIGRLDRNGFLYVLDRAEDMIVSGGFNIWPAELETVLADHPAVVEAAVFGIPDERWGETPMAVVTVTDPAAVTASELVELCRERLGSYKKPSRVELTTEPLPKSVVGKLLRKQLREPHWAGHSSRVSGA</sequence>
<dbReference type="Proteomes" id="UP000006304">
    <property type="component" value="Chromosome"/>
</dbReference>
<dbReference type="PANTHER" id="PTHR43767:SF1">
    <property type="entry name" value="NONRIBOSOMAL PEPTIDE SYNTHASE PES1 (EUROFUNG)-RELATED"/>
    <property type="match status" value="1"/>
</dbReference>
<dbReference type="EMBL" id="CP003876">
    <property type="protein sequence ID" value="AFU04098.1"/>
    <property type="molecule type" value="Genomic_DNA"/>
</dbReference>
<feature type="domain" description="AMP-binding enzyme C-terminal" evidence="2">
    <location>
        <begin position="415"/>
        <end position="491"/>
    </location>
</feature>